<dbReference type="GO" id="GO:0046872">
    <property type="term" value="F:metal ion binding"/>
    <property type="evidence" value="ECO:0007669"/>
    <property type="project" value="UniProtKB-KW"/>
</dbReference>
<evidence type="ECO:0000256" key="5">
    <source>
        <dbReference type="ARBA" id="ARBA00023004"/>
    </source>
</evidence>
<organism evidence="8 9">
    <name type="scientific">Ehrlichia cf. muris str. EmCRT</name>
    <dbReference type="NCBI Taxonomy" id="1359167"/>
    <lineage>
        <taxon>Bacteria</taxon>
        <taxon>Pseudomonadati</taxon>
        <taxon>Pseudomonadota</taxon>
        <taxon>Alphaproteobacteria</taxon>
        <taxon>Rickettsiales</taxon>
        <taxon>Anaplasmataceae</taxon>
        <taxon>Ehrlichia</taxon>
    </lineage>
</organism>
<dbReference type="InterPro" id="IPR009078">
    <property type="entry name" value="Ferritin-like_SF"/>
</dbReference>
<keyword evidence="7" id="KW-0472">Membrane</keyword>
<protein>
    <recommendedName>
        <fullName evidence="10">Ubiquinone biosynthesis COQ7 family protein</fullName>
    </recommendedName>
</protein>
<sequence>MLQKDNLLEQAIRVNHAGEYGAVCIYSGQEFVFRKMSVAQKIVEMKKQEQKHFSYFDSLIKDKRIRPTVFLPVWHVMGVMLGITTALIGEDAAMACTVAVEDVISDHYRDQITMLDDGELKDKIIQFRNEEIEHHDTAMFHNFGNASNYRVLSFFIKKACKAAICISKII</sequence>
<dbReference type="GO" id="GO:0008682">
    <property type="term" value="F:3-demethoxyubiquinol 3-hydroxylase activity"/>
    <property type="evidence" value="ECO:0007669"/>
    <property type="project" value="TreeGrafter"/>
</dbReference>
<keyword evidence="6" id="KW-0503">Monooxygenase</keyword>
<dbReference type="InterPro" id="IPR011566">
    <property type="entry name" value="Ubq_synth_Coq7"/>
</dbReference>
<dbReference type="Pfam" id="PF03232">
    <property type="entry name" value="COQ7"/>
    <property type="match status" value="1"/>
</dbReference>
<dbReference type="AlphaFoldDB" id="A0A0F3NCS0"/>
<evidence type="ECO:0000256" key="6">
    <source>
        <dbReference type="ARBA" id="ARBA00023033"/>
    </source>
</evidence>
<dbReference type="PATRIC" id="fig|1359167.3.peg.10"/>
<name>A0A0F3NCS0_9RICK</name>
<keyword evidence="4" id="KW-0560">Oxidoreductase</keyword>
<dbReference type="SUPFAM" id="SSF47240">
    <property type="entry name" value="Ferritin-like"/>
    <property type="match status" value="1"/>
</dbReference>
<dbReference type="RefSeq" id="WP_045804446.1">
    <property type="nucleotide sequence ID" value="NZ_LANU01000001.1"/>
</dbReference>
<proteinExistence type="predicted"/>
<evidence type="ECO:0008006" key="10">
    <source>
        <dbReference type="Google" id="ProtNLM"/>
    </source>
</evidence>
<dbReference type="PANTHER" id="PTHR11237:SF4">
    <property type="entry name" value="5-DEMETHOXYUBIQUINONE HYDROXYLASE, MITOCHONDRIAL"/>
    <property type="match status" value="1"/>
</dbReference>
<dbReference type="GO" id="GO:0006744">
    <property type="term" value="P:ubiquinone biosynthetic process"/>
    <property type="evidence" value="ECO:0007669"/>
    <property type="project" value="UniProtKB-KW"/>
</dbReference>
<dbReference type="PANTHER" id="PTHR11237">
    <property type="entry name" value="COENZYME Q10 BIOSYNTHESIS PROTEIN 7"/>
    <property type="match status" value="1"/>
</dbReference>
<accession>A0A0F3NCS0</accession>
<evidence type="ECO:0000313" key="8">
    <source>
        <dbReference type="EMBL" id="KJV65830.1"/>
    </source>
</evidence>
<reference evidence="8 9" key="1">
    <citation type="submission" date="2015-02" db="EMBL/GenBank/DDBJ databases">
        <title>Genome Sequencing of Rickettsiales.</title>
        <authorList>
            <person name="Daugherty S.C."/>
            <person name="Su Q."/>
            <person name="Abolude K."/>
            <person name="Beier-Sexton M."/>
            <person name="Carlyon J.A."/>
            <person name="Carter R."/>
            <person name="Day N.P."/>
            <person name="Dumler S.J."/>
            <person name="Dyachenko V."/>
            <person name="Godinez A."/>
            <person name="Kurtti T.J."/>
            <person name="Lichay M."/>
            <person name="Mullins K.E."/>
            <person name="Ott S."/>
            <person name="Pappas-Brown V."/>
            <person name="Paris D.H."/>
            <person name="Patel P."/>
            <person name="Richards A.L."/>
            <person name="Sadzewicz L."/>
            <person name="Sears K."/>
            <person name="Seidman D."/>
            <person name="Sengamalay N."/>
            <person name="Stenos J."/>
            <person name="Tallon L.J."/>
            <person name="Vincent G."/>
            <person name="Fraser C.M."/>
            <person name="Munderloh U."/>
            <person name="Dunning-Hotopp J.C."/>
        </authorList>
    </citation>
    <scope>NUCLEOTIDE SEQUENCE [LARGE SCALE GENOMIC DNA]</scope>
    <source>
        <strain evidence="8 9">EmCRT</strain>
    </source>
</reference>
<evidence type="ECO:0000313" key="9">
    <source>
        <dbReference type="Proteomes" id="UP000033546"/>
    </source>
</evidence>
<comment type="caution">
    <text evidence="8">The sequence shown here is derived from an EMBL/GenBank/DDBJ whole genome shotgun (WGS) entry which is preliminary data.</text>
</comment>
<dbReference type="CDD" id="cd01042">
    <property type="entry name" value="DMQH"/>
    <property type="match status" value="1"/>
</dbReference>
<keyword evidence="5" id="KW-0408">Iron</keyword>
<keyword evidence="2" id="KW-0831">Ubiquinone biosynthesis</keyword>
<dbReference type="Proteomes" id="UP000033546">
    <property type="component" value="Unassembled WGS sequence"/>
</dbReference>
<gene>
    <name evidence="8" type="ORF">EMUCRT_0010</name>
</gene>
<dbReference type="EMBL" id="LANU01000001">
    <property type="protein sequence ID" value="KJV65830.1"/>
    <property type="molecule type" value="Genomic_DNA"/>
</dbReference>
<evidence type="ECO:0000256" key="4">
    <source>
        <dbReference type="ARBA" id="ARBA00023002"/>
    </source>
</evidence>
<evidence type="ECO:0000256" key="7">
    <source>
        <dbReference type="ARBA" id="ARBA00023136"/>
    </source>
</evidence>
<evidence type="ECO:0000256" key="3">
    <source>
        <dbReference type="ARBA" id="ARBA00022723"/>
    </source>
</evidence>
<keyword evidence="3" id="KW-0479">Metal-binding</keyword>
<evidence type="ECO:0000256" key="2">
    <source>
        <dbReference type="ARBA" id="ARBA00022688"/>
    </source>
</evidence>
<comment type="pathway">
    <text evidence="1">Cofactor biosynthesis; ubiquinone biosynthesis.</text>
</comment>
<evidence type="ECO:0000256" key="1">
    <source>
        <dbReference type="ARBA" id="ARBA00004749"/>
    </source>
</evidence>